<dbReference type="RefSeq" id="WP_009534098.1">
    <property type="nucleotide sequence ID" value="NZ_KE148312.1"/>
</dbReference>
<keyword evidence="3" id="KW-1185">Reference proteome</keyword>
<dbReference type="GO" id="GO:0031415">
    <property type="term" value="C:NatA complex"/>
    <property type="evidence" value="ECO:0007669"/>
    <property type="project" value="TreeGrafter"/>
</dbReference>
<dbReference type="InterPro" id="IPR000182">
    <property type="entry name" value="GNAT_dom"/>
</dbReference>
<dbReference type="STRING" id="796943.HMPREF9625_00228"/>
<dbReference type="GO" id="GO:0007064">
    <property type="term" value="P:mitotic sister chromatid cohesion"/>
    <property type="evidence" value="ECO:0007669"/>
    <property type="project" value="TreeGrafter"/>
</dbReference>
<dbReference type="AlphaFoldDB" id="G9WLL9"/>
<protein>
    <recommendedName>
        <fullName evidence="1">N-acetyltransferase domain-containing protein</fullName>
    </recommendedName>
</protein>
<gene>
    <name evidence="2" type="ORF">HMPREF9625_00228</name>
</gene>
<organism evidence="2 3">
    <name type="scientific">Oribacterium parvum ACB1</name>
    <dbReference type="NCBI Taxonomy" id="796943"/>
    <lineage>
        <taxon>Bacteria</taxon>
        <taxon>Bacillati</taxon>
        <taxon>Bacillota</taxon>
        <taxon>Clostridia</taxon>
        <taxon>Lachnospirales</taxon>
        <taxon>Lachnospiraceae</taxon>
        <taxon>Oribacterium</taxon>
    </lineage>
</organism>
<dbReference type="HOGENOM" id="CLU_1146310_0_0_9"/>
<evidence type="ECO:0000259" key="1">
    <source>
        <dbReference type="PROSITE" id="PS51186"/>
    </source>
</evidence>
<dbReference type="Proteomes" id="UP000018461">
    <property type="component" value="Unassembled WGS sequence"/>
</dbReference>
<dbReference type="Gene3D" id="3.40.630.30">
    <property type="match status" value="1"/>
</dbReference>
<sequence>MDVQLQLDLNEEEERGFKDLILLCNQEDKTNYDTALDYDFFYSIRNEEKKESGLKEDYLAILMGYKLGEQEEGKDILLCTVFIHPFMRGQGLFTMLSESLYDDFREKRIRFIRKTKEESFLHFPYLYSEYFLEKTLEHPVVFPGERKSYPFGEVFFSAYNEKTLYLYGLMVENRFRGQGKGEEILRDCLEQGEYGQYEKVILQVDSRNMPAMKLYTKMGFAVQDCLSYYSVERKRRRDGKDI</sequence>
<dbReference type="SUPFAM" id="SSF55729">
    <property type="entry name" value="Acyl-CoA N-acyltransferases (Nat)"/>
    <property type="match status" value="1"/>
</dbReference>
<evidence type="ECO:0000313" key="2">
    <source>
        <dbReference type="EMBL" id="EHL12674.1"/>
    </source>
</evidence>
<name>G9WLL9_9FIRM</name>
<comment type="caution">
    <text evidence="2">The sequence shown here is derived from an EMBL/GenBank/DDBJ whole genome shotgun (WGS) entry which is preliminary data.</text>
</comment>
<dbReference type="InterPro" id="IPR016181">
    <property type="entry name" value="Acyl_CoA_acyltransferase"/>
</dbReference>
<dbReference type="GO" id="GO:0008080">
    <property type="term" value="F:N-acetyltransferase activity"/>
    <property type="evidence" value="ECO:0007669"/>
    <property type="project" value="TreeGrafter"/>
</dbReference>
<dbReference type="PANTHER" id="PTHR42919:SF20">
    <property type="entry name" value="GCN5-RELATED N-ACETYLTRANSFERASE 10, CHLOROPLASTIC"/>
    <property type="match status" value="1"/>
</dbReference>
<dbReference type="InterPro" id="IPR051556">
    <property type="entry name" value="N-term/lysine_N-AcTrnsfr"/>
</dbReference>
<dbReference type="PATRIC" id="fig|796943.3.peg.612"/>
<accession>G9WLL9</accession>
<evidence type="ECO:0000313" key="3">
    <source>
        <dbReference type="Proteomes" id="UP000018461"/>
    </source>
</evidence>
<dbReference type="Pfam" id="PF00583">
    <property type="entry name" value="Acetyltransf_1"/>
    <property type="match status" value="1"/>
</dbReference>
<dbReference type="EMBL" id="AFZC02000003">
    <property type="protein sequence ID" value="EHL12674.1"/>
    <property type="molecule type" value="Genomic_DNA"/>
</dbReference>
<dbReference type="PROSITE" id="PS51186">
    <property type="entry name" value="GNAT"/>
    <property type="match status" value="1"/>
</dbReference>
<proteinExistence type="predicted"/>
<dbReference type="PANTHER" id="PTHR42919">
    <property type="entry name" value="N-ALPHA-ACETYLTRANSFERASE"/>
    <property type="match status" value="1"/>
</dbReference>
<reference evidence="2" key="1">
    <citation type="submission" date="2011-08" db="EMBL/GenBank/DDBJ databases">
        <authorList>
            <consortium name="The Broad Institute Genome Sequencing Platform"/>
            <person name="Earl A."/>
            <person name="Ward D."/>
            <person name="Feldgarden M."/>
            <person name="Gevers D."/>
            <person name="Sizova M."/>
            <person name="Hazen A."/>
            <person name="Epstein S."/>
            <person name="Young S.K."/>
            <person name="Zeng Q."/>
            <person name="Gargeya S."/>
            <person name="Fitzgerald M."/>
            <person name="Haas B."/>
            <person name="Abouelleil A."/>
            <person name="Alvarado L."/>
            <person name="Arachchi H.M."/>
            <person name="Berlin A."/>
            <person name="Brown A."/>
            <person name="Chapman S.B."/>
            <person name="Chen Z."/>
            <person name="Dunbar C."/>
            <person name="Freedman E."/>
            <person name="Gearin G."/>
            <person name="Gellesch M."/>
            <person name="Goldberg J."/>
            <person name="Griggs A."/>
            <person name="Gujja S."/>
            <person name="Heiman D."/>
            <person name="Howarth C."/>
            <person name="Larson L."/>
            <person name="Lui A."/>
            <person name="MacDonald P.J.P."/>
            <person name="Montmayeur A."/>
            <person name="Murphy C."/>
            <person name="Neiman D."/>
            <person name="Pearson M."/>
            <person name="Priest M."/>
            <person name="Roberts A."/>
            <person name="Saif S."/>
            <person name="Shea T."/>
            <person name="Shenoy N."/>
            <person name="Sisk P."/>
            <person name="Stolte C."/>
            <person name="Sykes S."/>
            <person name="Wortman J."/>
            <person name="Nusbaum C."/>
            <person name="Birren B."/>
        </authorList>
    </citation>
    <scope>NUCLEOTIDE SEQUENCE</scope>
    <source>
        <strain evidence="2">ACB1</strain>
    </source>
</reference>
<feature type="domain" description="N-acetyltransferase" evidence="1">
    <location>
        <begin position="99"/>
        <end position="237"/>
    </location>
</feature>
<reference evidence="2" key="2">
    <citation type="submission" date="2013-03" db="EMBL/GenBank/DDBJ databases">
        <title>The Genome Sequence of Oribacterium sp. ACB1.</title>
        <authorList>
            <consortium name="The Broad Institute Genomics Platform"/>
            <consortium name="The Broad Institute Genome Sequencing Center for Infectious Disease"/>
            <person name="Earl A."/>
            <person name="Ward D."/>
            <person name="Feldgarden M."/>
            <person name="Gevers D."/>
            <person name="Sizova M."/>
            <person name="Hazen A."/>
            <person name="Epstein S."/>
            <person name="Walker B."/>
            <person name="Young S."/>
            <person name="Zeng Q."/>
            <person name="Gargeya S."/>
            <person name="Fitzgerald M."/>
            <person name="Haas B."/>
            <person name="Abouelleil A."/>
            <person name="Allen A.W."/>
            <person name="Alvarado L."/>
            <person name="Arachchi H.M."/>
            <person name="Berlin A.M."/>
            <person name="Chapman S.B."/>
            <person name="Gainer-Dewar J."/>
            <person name="Goldberg J."/>
            <person name="Griggs A."/>
            <person name="Gujja S."/>
            <person name="Hansen M."/>
            <person name="Howarth C."/>
            <person name="Imamovic A."/>
            <person name="Ireland A."/>
            <person name="Larimer J."/>
            <person name="McCowan C."/>
            <person name="Murphy C."/>
            <person name="Pearson M."/>
            <person name="Poon T.W."/>
            <person name="Priest M."/>
            <person name="Roberts A."/>
            <person name="Saif S."/>
            <person name="Shea T."/>
            <person name="Sisk P."/>
            <person name="Sykes S."/>
            <person name="Wortman J."/>
            <person name="Nusbaum C."/>
            <person name="Birren B."/>
        </authorList>
    </citation>
    <scope>NUCLEOTIDE SEQUENCE [LARGE SCALE GENOMIC DNA]</scope>
    <source>
        <strain evidence="2">ACB1</strain>
    </source>
</reference>